<accession>A0A927F943</accession>
<protein>
    <submittedName>
        <fullName evidence="4">Superoxide dismutase family protein</fullName>
    </submittedName>
</protein>
<feature type="region of interest" description="Disordered" evidence="2">
    <location>
        <begin position="77"/>
        <end position="109"/>
    </location>
</feature>
<comment type="similarity">
    <text evidence="1">Belongs to the Cu-Zn superoxide dismutase family.</text>
</comment>
<evidence type="ECO:0000313" key="5">
    <source>
        <dbReference type="Proteomes" id="UP000622317"/>
    </source>
</evidence>
<dbReference type="Gene3D" id="2.60.40.200">
    <property type="entry name" value="Superoxide dismutase, copper/zinc binding domain"/>
    <property type="match status" value="1"/>
</dbReference>
<dbReference type="InterPro" id="IPR018152">
    <property type="entry name" value="SOD_Cu/Zn_BS"/>
</dbReference>
<name>A0A927F943_9BACT</name>
<dbReference type="InterPro" id="IPR024134">
    <property type="entry name" value="SOD_Cu/Zn_/chaperone"/>
</dbReference>
<evidence type="ECO:0000259" key="3">
    <source>
        <dbReference type="Pfam" id="PF00080"/>
    </source>
</evidence>
<dbReference type="PROSITE" id="PS00087">
    <property type="entry name" value="SOD_CU_ZN_1"/>
    <property type="match status" value="1"/>
</dbReference>
<dbReference type="GO" id="GO:0006801">
    <property type="term" value="P:superoxide metabolic process"/>
    <property type="evidence" value="ECO:0007669"/>
    <property type="project" value="InterPro"/>
</dbReference>
<evidence type="ECO:0000256" key="1">
    <source>
        <dbReference type="ARBA" id="ARBA00010457"/>
    </source>
</evidence>
<dbReference type="PRINTS" id="PR00068">
    <property type="entry name" value="CUZNDISMTASE"/>
</dbReference>
<evidence type="ECO:0000313" key="4">
    <source>
        <dbReference type="EMBL" id="MBD5780109.1"/>
    </source>
</evidence>
<organism evidence="4 5">
    <name type="scientific">Pelagicoccus enzymogenes</name>
    <dbReference type="NCBI Taxonomy" id="2773457"/>
    <lineage>
        <taxon>Bacteria</taxon>
        <taxon>Pseudomonadati</taxon>
        <taxon>Verrucomicrobiota</taxon>
        <taxon>Opitutia</taxon>
        <taxon>Puniceicoccales</taxon>
        <taxon>Pelagicoccaceae</taxon>
        <taxon>Pelagicoccus</taxon>
    </lineage>
</organism>
<comment type="caution">
    <text evidence="4">The sequence shown here is derived from an EMBL/GenBank/DDBJ whole genome shotgun (WGS) entry which is preliminary data.</text>
</comment>
<dbReference type="PANTHER" id="PTHR10003">
    <property type="entry name" value="SUPEROXIDE DISMUTASE CU-ZN -RELATED"/>
    <property type="match status" value="1"/>
</dbReference>
<dbReference type="CDD" id="cd00305">
    <property type="entry name" value="Cu-Zn_Superoxide_Dismutase"/>
    <property type="match status" value="1"/>
</dbReference>
<dbReference type="SUPFAM" id="SSF49329">
    <property type="entry name" value="Cu,Zn superoxide dismutase-like"/>
    <property type="match status" value="1"/>
</dbReference>
<dbReference type="Proteomes" id="UP000622317">
    <property type="component" value="Unassembled WGS sequence"/>
</dbReference>
<dbReference type="InterPro" id="IPR036423">
    <property type="entry name" value="SOD-like_Cu/Zn_dom_sf"/>
</dbReference>
<reference evidence="4" key="1">
    <citation type="submission" date="2020-09" db="EMBL/GenBank/DDBJ databases">
        <title>Pelagicoccus enzymogenes sp. nov. with an EPS production, isolated from marine sediment.</title>
        <authorList>
            <person name="Feng X."/>
        </authorList>
    </citation>
    <scope>NUCLEOTIDE SEQUENCE</scope>
    <source>
        <strain evidence="4">NFK12</strain>
    </source>
</reference>
<dbReference type="EMBL" id="JACYFG010000032">
    <property type="protein sequence ID" value="MBD5780109.1"/>
    <property type="molecule type" value="Genomic_DNA"/>
</dbReference>
<dbReference type="GO" id="GO:0005507">
    <property type="term" value="F:copper ion binding"/>
    <property type="evidence" value="ECO:0007669"/>
    <property type="project" value="InterPro"/>
</dbReference>
<sequence length="177" mass="18764">MVIQGCSQSAVTEPSDDVSFVRRIAEAHLSPTDGYETEGIVTFVQERDGIRIIADVRNLSVNGRHGFHIHETGDCSAPDASSAGGHFNPSGEAHAGPMADKRHVGDLGNLESSEAGGAMYVRVDEHIRFEGENSIIGKAVVVHAKADDFKSQPSGAAGPRIACGVIQWSERPADSED</sequence>
<dbReference type="InterPro" id="IPR001424">
    <property type="entry name" value="SOD_Cu_Zn_dom"/>
</dbReference>
<gene>
    <name evidence="4" type="ORF">IEN85_11460</name>
</gene>
<proteinExistence type="inferred from homology"/>
<evidence type="ECO:0000256" key="2">
    <source>
        <dbReference type="SAM" id="MobiDB-lite"/>
    </source>
</evidence>
<dbReference type="Pfam" id="PF00080">
    <property type="entry name" value="Sod_Cu"/>
    <property type="match status" value="1"/>
</dbReference>
<feature type="domain" description="Superoxide dismutase copper/zinc binding" evidence="3">
    <location>
        <begin position="38"/>
        <end position="166"/>
    </location>
</feature>
<keyword evidence="5" id="KW-1185">Reference proteome</keyword>
<dbReference type="AlphaFoldDB" id="A0A927F943"/>